<sequence length="225" mass="25424">MAVCEEDACSSTASVESPTEEPLLLLCPRKGDDSGDQTGSTQSQGSGLSMQDAAQVQSYARCPPWGPGSSFRRVQELCQWLGCLLLVKIDQCKFGGRRAFNTKDYEPCKPFTAKLQIGPNVGAHFVKIPNKHLFDIFARQCDLWEHSVGTENEYDKFLLYRGKAMAKVLGMDLDELPPVTVSQYVSKEHCRGVEVQKLELIYNRKRKTIKIEVFCTPYFGEKQWW</sequence>
<reference evidence="2 3" key="1">
    <citation type="journal article" date="2014" name="Nat. Commun.">
        <title>Klebsormidium flaccidum genome reveals primary factors for plant terrestrial adaptation.</title>
        <authorList>
            <person name="Hori K."/>
            <person name="Maruyama F."/>
            <person name="Fujisawa T."/>
            <person name="Togashi T."/>
            <person name="Yamamoto N."/>
            <person name="Seo M."/>
            <person name="Sato S."/>
            <person name="Yamada T."/>
            <person name="Mori H."/>
            <person name="Tajima N."/>
            <person name="Moriyama T."/>
            <person name="Ikeuchi M."/>
            <person name="Watanabe M."/>
            <person name="Wada H."/>
            <person name="Kobayashi K."/>
            <person name="Saito M."/>
            <person name="Masuda T."/>
            <person name="Sasaki-Sekimoto Y."/>
            <person name="Mashiguchi K."/>
            <person name="Awai K."/>
            <person name="Shimojima M."/>
            <person name="Masuda S."/>
            <person name="Iwai M."/>
            <person name="Nobusawa T."/>
            <person name="Narise T."/>
            <person name="Kondo S."/>
            <person name="Saito H."/>
            <person name="Sato R."/>
            <person name="Murakawa M."/>
            <person name="Ihara Y."/>
            <person name="Oshima-Yamada Y."/>
            <person name="Ohtaka K."/>
            <person name="Satoh M."/>
            <person name="Sonobe K."/>
            <person name="Ishii M."/>
            <person name="Ohtani R."/>
            <person name="Kanamori-Sato M."/>
            <person name="Honoki R."/>
            <person name="Miyazaki D."/>
            <person name="Mochizuki H."/>
            <person name="Umetsu J."/>
            <person name="Higashi K."/>
            <person name="Shibata D."/>
            <person name="Kamiya Y."/>
            <person name="Sato N."/>
            <person name="Nakamura Y."/>
            <person name="Tabata S."/>
            <person name="Ida S."/>
            <person name="Kurokawa K."/>
            <person name="Ohta H."/>
        </authorList>
    </citation>
    <scope>NUCLEOTIDE SEQUENCE [LARGE SCALE GENOMIC DNA]</scope>
    <source>
        <strain evidence="2 3">NIES-2285</strain>
    </source>
</reference>
<protein>
    <submittedName>
        <fullName evidence="2">Uncharacterized protein</fullName>
    </submittedName>
</protein>
<evidence type="ECO:0000313" key="3">
    <source>
        <dbReference type="Proteomes" id="UP000054558"/>
    </source>
</evidence>
<keyword evidence="3" id="KW-1185">Reference proteome</keyword>
<accession>A0A1Y1HUS2</accession>
<evidence type="ECO:0000256" key="1">
    <source>
        <dbReference type="SAM" id="MobiDB-lite"/>
    </source>
</evidence>
<dbReference type="AlphaFoldDB" id="A0A1Y1HUS2"/>
<name>A0A1Y1HUS2_KLENI</name>
<gene>
    <name evidence="2" type="ORF">KFL_000500400</name>
</gene>
<dbReference type="Proteomes" id="UP000054558">
    <property type="component" value="Unassembled WGS sequence"/>
</dbReference>
<proteinExistence type="predicted"/>
<dbReference type="EMBL" id="DF236999">
    <property type="protein sequence ID" value="GAQ80287.1"/>
    <property type="molecule type" value="Genomic_DNA"/>
</dbReference>
<feature type="compositionally biased region" description="Low complexity" evidence="1">
    <location>
        <begin position="36"/>
        <end position="47"/>
    </location>
</feature>
<feature type="region of interest" description="Disordered" evidence="1">
    <location>
        <begin position="1"/>
        <end position="48"/>
    </location>
</feature>
<organism evidence="2 3">
    <name type="scientific">Klebsormidium nitens</name>
    <name type="common">Green alga</name>
    <name type="synonym">Ulothrix nitens</name>
    <dbReference type="NCBI Taxonomy" id="105231"/>
    <lineage>
        <taxon>Eukaryota</taxon>
        <taxon>Viridiplantae</taxon>
        <taxon>Streptophyta</taxon>
        <taxon>Klebsormidiophyceae</taxon>
        <taxon>Klebsormidiales</taxon>
        <taxon>Klebsormidiaceae</taxon>
        <taxon>Klebsormidium</taxon>
    </lineage>
</organism>
<evidence type="ECO:0000313" key="2">
    <source>
        <dbReference type="EMBL" id="GAQ80287.1"/>
    </source>
</evidence>